<dbReference type="EMBL" id="JAUKWQ010000001">
    <property type="protein sequence ID" value="MDO1580873.1"/>
    <property type="molecule type" value="Genomic_DNA"/>
</dbReference>
<dbReference type="NCBIfam" id="TIGR00254">
    <property type="entry name" value="GGDEF"/>
    <property type="match status" value="1"/>
</dbReference>
<feature type="transmembrane region" description="Helical" evidence="3">
    <location>
        <begin position="151"/>
        <end position="176"/>
    </location>
</feature>
<dbReference type="Pfam" id="PF00990">
    <property type="entry name" value="GGDEF"/>
    <property type="match status" value="1"/>
</dbReference>
<dbReference type="Proteomes" id="UP001169006">
    <property type="component" value="Unassembled WGS sequence"/>
</dbReference>
<comment type="caution">
    <text evidence="5">The sequence shown here is derived from an EMBL/GenBank/DDBJ whole genome shotgun (WGS) entry which is preliminary data.</text>
</comment>
<dbReference type="CDD" id="cd01949">
    <property type="entry name" value="GGDEF"/>
    <property type="match status" value="1"/>
</dbReference>
<protein>
    <recommendedName>
        <fullName evidence="1">diguanylate cyclase</fullName>
        <ecNumber evidence="1">2.7.7.65</ecNumber>
    </recommendedName>
</protein>
<organism evidence="5 6">
    <name type="scientific">Rhizobium oryzicola</name>
    <dbReference type="NCBI Taxonomy" id="1232668"/>
    <lineage>
        <taxon>Bacteria</taxon>
        <taxon>Pseudomonadati</taxon>
        <taxon>Pseudomonadota</taxon>
        <taxon>Alphaproteobacteria</taxon>
        <taxon>Hyphomicrobiales</taxon>
        <taxon>Rhizobiaceae</taxon>
        <taxon>Rhizobium/Agrobacterium group</taxon>
        <taxon>Rhizobium</taxon>
    </lineage>
</organism>
<comment type="catalytic activity">
    <reaction evidence="2">
        <text>2 GTP = 3',3'-c-di-GMP + 2 diphosphate</text>
        <dbReference type="Rhea" id="RHEA:24898"/>
        <dbReference type="ChEBI" id="CHEBI:33019"/>
        <dbReference type="ChEBI" id="CHEBI:37565"/>
        <dbReference type="ChEBI" id="CHEBI:58805"/>
        <dbReference type="EC" id="2.7.7.65"/>
    </reaction>
</comment>
<evidence type="ECO:0000256" key="3">
    <source>
        <dbReference type="SAM" id="Phobius"/>
    </source>
</evidence>
<keyword evidence="3" id="KW-0812">Transmembrane</keyword>
<accession>A0ABT8SR18</accession>
<feature type="transmembrane region" description="Helical" evidence="3">
    <location>
        <begin position="62"/>
        <end position="81"/>
    </location>
</feature>
<name>A0ABT8SR18_9HYPH</name>
<dbReference type="InterPro" id="IPR050469">
    <property type="entry name" value="Diguanylate_Cyclase"/>
</dbReference>
<feature type="transmembrane region" description="Helical" evidence="3">
    <location>
        <begin position="6"/>
        <end position="24"/>
    </location>
</feature>
<proteinExistence type="predicted"/>
<sequence>MMLDYNTLLVSLGVSTLCLLLTLLGTWMARRGDGFLLTWVIGLFFLVAGIFSYSYYTTNIDPVLGSLCCSLMLIGFAIIHAAGYQFRTGGSPVMYTVVGSCFSIALTVPPMLAGFDGLGFVGLNVGAMLLLLGAAREYWKARPEAPGPLTGMAVLYGVTAASFLLCGLMLISLGQWKLGHAPDNWSENLNVAICIAGMTGIGAMSLMVHQARITALHRHEAMTDGLTGLANRRALFDKHLGHSFTDKMAVIVFDIDRFKSINDQYGHAVGDRVIQALADDLRNATGVVTAARLGGEEFAVVLLQAQAGYAEWVAEKIRRNFADRNIQSGGMQVRATVSAGIAYGAEWGETFEAMLSSADSALYDAKRGGRNRVETAMPSSGDTRTTA</sequence>
<evidence type="ECO:0000256" key="2">
    <source>
        <dbReference type="ARBA" id="ARBA00034247"/>
    </source>
</evidence>
<evidence type="ECO:0000313" key="6">
    <source>
        <dbReference type="Proteomes" id="UP001169006"/>
    </source>
</evidence>
<gene>
    <name evidence="5" type="ORF">Q2T52_02075</name>
</gene>
<dbReference type="PROSITE" id="PS50887">
    <property type="entry name" value="GGDEF"/>
    <property type="match status" value="1"/>
</dbReference>
<dbReference type="InterPro" id="IPR043128">
    <property type="entry name" value="Rev_trsase/Diguanyl_cyclase"/>
</dbReference>
<feature type="transmembrane region" description="Helical" evidence="3">
    <location>
        <begin position="118"/>
        <end position="139"/>
    </location>
</feature>
<keyword evidence="5" id="KW-0548">Nucleotidyltransferase</keyword>
<reference evidence="5" key="2">
    <citation type="submission" date="2023-07" db="EMBL/GenBank/DDBJ databases">
        <authorList>
            <person name="Sun H."/>
        </authorList>
    </citation>
    <scope>NUCLEOTIDE SEQUENCE</scope>
    <source>
        <strain evidence="5">05753</strain>
    </source>
</reference>
<dbReference type="Gene3D" id="3.30.70.270">
    <property type="match status" value="1"/>
</dbReference>
<dbReference type="PANTHER" id="PTHR45138">
    <property type="entry name" value="REGULATORY COMPONENTS OF SENSORY TRANSDUCTION SYSTEM"/>
    <property type="match status" value="1"/>
</dbReference>
<feature type="transmembrane region" description="Helical" evidence="3">
    <location>
        <begin position="188"/>
        <end position="208"/>
    </location>
</feature>
<evidence type="ECO:0000259" key="4">
    <source>
        <dbReference type="PROSITE" id="PS50887"/>
    </source>
</evidence>
<dbReference type="PANTHER" id="PTHR45138:SF9">
    <property type="entry name" value="DIGUANYLATE CYCLASE DGCM-RELATED"/>
    <property type="match status" value="1"/>
</dbReference>
<dbReference type="SUPFAM" id="SSF55073">
    <property type="entry name" value="Nucleotide cyclase"/>
    <property type="match status" value="1"/>
</dbReference>
<feature type="transmembrane region" description="Helical" evidence="3">
    <location>
        <begin position="36"/>
        <end position="56"/>
    </location>
</feature>
<evidence type="ECO:0000313" key="5">
    <source>
        <dbReference type="EMBL" id="MDO1580873.1"/>
    </source>
</evidence>
<dbReference type="GO" id="GO:0052621">
    <property type="term" value="F:diguanylate cyclase activity"/>
    <property type="evidence" value="ECO:0007669"/>
    <property type="project" value="UniProtKB-EC"/>
</dbReference>
<evidence type="ECO:0000256" key="1">
    <source>
        <dbReference type="ARBA" id="ARBA00012528"/>
    </source>
</evidence>
<reference evidence="5" key="1">
    <citation type="journal article" date="2015" name="Int. J. Syst. Evol. Microbiol.">
        <title>Rhizobium oryzicola sp. nov., potential plant-growth-promoting endophytic bacteria isolated from rice roots.</title>
        <authorList>
            <person name="Zhang X.X."/>
            <person name="Gao J.S."/>
            <person name="Cao Y.H."/>
            <person name="Sheirdil R.A."/>
            <person name="Wang X.C."/>
            <person name="Zhang L."/>
        </authorList>
    </citation>
    <scope>NUCLEOTIDE SEQUENCE</scope>
    <source>
        <strain evidence="5">05753</strain>
    </source>
</reference>
<feature type="domain" description="GGDEF" evidence="4">
    <location>
        <begin position="246"/>
        <end position="378"/>
    </location>
</feature>
<keyword evidence="3" id="KW-1133">Transmembrane helix</keyword>
<keyword evidence="3" id="KW-0472">Membrane</keyword>
<keyword evidence="6" id="KW-1185">Reference proteome</keyword>
<keyword evidence="5" id="KW-0808">Transferase</keyword>
<dbReference type="InterPro" id="IPR029787">
    <property type="entry name" value="Nucleotide_cyclase"/>
</dbReference>
<dbReference type="EC" id="2.7.7.65" evidence="1"/>
<dbReference type="SMART" id="SM00267">
    <property type="entry name" value="GGDEF"/>
    <property type="match status" value="1"/>
</dbReference>
<dbReference type="InterPro" id="IPR000160">
    <property type="entry name" value="GGDEF_dom"/>
</dbReference>